<comment type="caution">
    <text evidence="2">The sequence shown here is derived from an EMBL/GenBank/DDBJ whole genome shotgun (WGS) entry which is preliminary data.</text>
</comment>
<evidence type="ECO:0000313" key="2">
    <source>
        <dbReference type="EMBL" id="KAK3765985.1"/>
    </source>
</evidence>
<gene>
    <name evidence="2" type="ORF">RRG08_002228</name>
</gene>
<keyword evidence="1" id="KW-0812">Transmembrane</keyword>
<sequence>MRLCGDTFKVKSTFTVRGAIIAFITFFVSVFLLRVPMFMKKQIVREFDPFNNKTRVVYKEAEDGGLAEKMNDIVSRNILN</sequence>
<dbReference type="Proteomes" id="UP001283361">
    <property type="component" value="Unassembled WGS sequence"/>
</dbReference>
<accession>A0AAE0ZB83</accession>
<protein>
    <submittedName>
        <fullName evidence="2">Uncharacterized protein</fullName>
    </submittedName>
</protein>
<evidence type="ECO:0000313" key="3">
    <source>
        <dbReference type="Proteomes" id="UP001283361"/>
    </source>
</evidence>
<dbReference type="AlphaFoldDB" id="A0AAE0ZB83"/>
<evidence type="ECO:0000256" key="1">
    <source>
        <dbReference type="SAM" id="Phobius"/>
    </source>
</evidence>
<dbReference type="EMBL" id="JAWDGP010004263">
    <property type="protein sequence ID" value="KAK3765985.1"/>
    <property type="molecule type" value="Genomic_DNA"/>
</dbReference>
<proteinExistence type="predicted"/>
<keyword evidence="1" id="KW-0472">Membrane</keyword>
<organism evidence="2 3">
    <name type="scientific">Elysia crispata</name>
    <name type="common">lettuce slug</name>
    <dbReference type="NCBI Taxonomy" id="231223"/>
    <lineage>
        <taxon>Eukaryota</taxon>
        <taxon>Metazoa</taxon>
        <taxon>Spiralia</taxon>
        <taxon>Lophotrochozoa</taxon>
        <taxon>Mollusca</taxon>
        <taxon>Gastropoda</taxon>
        <taxon>Heterobranchia</taxon>
        <taxon>Euthyneura</taxon>
        <taxon>Panpulmonata</taxon>
        <taxon>Sacoglossa</taxon>
        <taxon>Placobranchoidea</taxon>
        <taxon>Plakobranchidae</taxon>
        <taxon>Elysia</taxon>
    </lineage>
</organism>
<keyword evidence="3" id="KW-1185">Reference proteome</keyword>
<feature type="transmembrane region" description="Helical" evidence="1">
    <location>
        <begin position="16"/>
        <end position="35"/>
    </location>
</feature>
<keyword evidence="1" id="KW-1133">Transmembrane helix</keyword>
<name>A0AAE0ZB83_9GAST</name>
<reference evidence="2" key="1">
    <citation type="journal article" date="2023" name="G3 (Bethesda)">
        <title>A reference genome for the long-term kleptoplast-retaining sea slug Elysia crispata morphotype clarki.</title>
        <authorList>
            <person name="Eastman K.E."/>
            <person name="Pendleton A.L."/>
            <person name="Shaikh M.A."/>
            <person name="Suttiyut T."/>
            <person name="Ogas R."/>
            <person name="Tomko P."/>
            <person name="Gavelis G."/>
            <person name="Widhalm J.R."/>
            <person name="Wisecaver J.H."/>
        </authorList>
    </citation>
    <scope>NUCLEOTIDE SEQUENCE</scope>
    <source>
        <strain evidence="2">ECLA1</strain>
    </source>
</reference>